<reference evidence="10" key="2">
    <citation type="submission" date="2025-08" db="UniProtKB">
        <authorList>
            <consortium name="Ensembl"/>
        </authorList>
    </citation>
    <scope>IDENTIFICATION</scope>
</reference>
<comment type="subcellular location">
    <subcellularLocation>
        <location evidence="2">Cell projection</location>
        <location evidence="2">Cilium</location>
    </subcellularLocation>
    <subcellularLocation>
        <location evidence="1">Cytoplasm</location>
        <location evidence="1">Cytoskeleton</location>
        <location evidence="1">Microtubule organizing center</location>
        <location evidence="1">Centrosome</location>
        <location evidence="1">Centriole</location>
    </subcellularLocation>
</comment>
<feature type="domain" description="Centriolar and ciliogenesis-associated protein HYLS1 C-terminal" evidence="9">
    <location>
        <begin position="174"/>
        <end position="256"/>
    </location>
</feature>
<comment type="similarity">
    <text evidence="3">Belongs to the HYLS1 family.</text>
</comment>
<dbReference type="InterPro" id="IPR026227">
    <property type="entry name" value="HYLS1"/>
</dbReference>
<sequence length="267" mass="30370">MNPPSLVGTMEKVPGAASEDELAAYLSQLRAWQEDSGGPSSSYDDLYADSSISFGTQLSFPMDQREPRRPVMKRKVLRHRPDGTVEVSDESLNAEPWSLGYSRAFMDDPISETETSSDTLNNCLHYYDDDDDDDDDRLRENTPSSLLGDFGSDTISEYSVPRHGSGLPTNYIAPKALRVKRTDPVAKLNKYKQDWERFSFPGQDPHESLRRAVHRQILQTGLPRRPQRGVCVPNTYEVPTMKKRDSLRFGVRWDLAHRLMPRRSTAF</sequence>
<proteinExistence type="inferred from homology"/>
<reference evidence="10" key="3">
    <citation type="submission" date="2025-09" db="UniProtKB">
        <authorList>
            <consortium name="Ensembl"/>
        </authorList>
    </citation>
    <scope>IDENTIFICATION</scope>
</reference>
<dbReference type="Proteomes" id="UP000016665">
    <property type="component" value="Chromosome 24"/>
</dbReference>
<keyword evidence="5" id="KW-0970">Cilium biogenesis/degradation</keyword>
<dbReference type="GO" id="GO:0005814">
    <property type="term" value="C:centriole"/>
    <property type="evidence" value="ECO:0007669"/>
    <property type="project" value="UniProtKB-SubCell"/>
</dbReference>
<evidence type="ECO:0000256" key="2">
    <source>
        <dbReference type="ARBA" id="ARBA00004138"/>
    </source>
</evidence>
<dbReference type="Ensembl" id="ENSFALT00000033821.1">
    <property type="protein sequence ID" value="ENSFALP00000023125.1"/>
    <property type="gene ID" value="ENSFALG00000028687.1"/>
</dbReference>
<dbReference type="PANTHER" id="PTHR34174:SF1">
    <property type="entry name" value="CENTRIOLAR AND CILIOGENESIS-ASSOCIATED PROTEIN HYLS1"/>
    <property type="match status" value="1"/>
</dbReference>
<evidence type="ECO:0000256" key="1">
    <source>
        <dbReference type="ARBA" id="ARBA00004114"/>
    </source>
</evidence>
<organism evidence="10 11">
    <name type="scientific">Ficedula albicollis</name>
    <name type="common">Collared flycatcher</name>
    <name type="synonym">Muscicapa albicollis</name>
    <dbReference type="NCBI Taxonomy" id="59894"/>
    <lineage>
        <taxon>Eukaryota</taxon>
        <taxon>Metazoa</taxon>
        <taxon>Chordata</taxon>
        <taxon>Craniata</taxon>
        <taxon>Vertebrata</taxon>
        <taxon>Euteleostomi</taxon>
        <taxon>Archelosauria</taxon>
        <taxon>Archosauria</taxon>
        <taxon>Dinosauria</taxon>
        <taxon>Saurischia</taxon>
        <taxon>Theropoda</taxon>
        <taxon>Coelurosauria</taxon>
        <taxon>Aves</taxon>
        <taxon>Neognathae</taxon>
        <taxon>Neoaves</taxon>
        <taxon>Telluraves</taxon>
        <taxon>Australaves</taxon>
        <taxon>Passeriformes</taxon>
        <taxon>Muscicapidae</taxon>
        <taxon>Ficedula</taxon>
    </lineage>
</organism>
<dbReference type="PRINTS" id="PR02098">
    <property type="entry name" value="HYLETHALUSS1"/>
</dbReference>
<dbReference type="Pfam" id="PF15311">
    <property type="entry name" value="HYLS1_C"/>
    <property type="match status" value="1"/>
</dbReference>
<feature type="region of interest" description="Disordered" evidence="8">
    <location>
        <begin position="126"/>
        <end position="150"/>
    </location>
</feature>
<evidence type="ECO:0000313" key="11">
    <source>
        <dbReference type="Proteomes" id="UP000016665"/>
    </source>
</evidence>
<reference evidence="10 11" key="1">
    <citation type="journal article" date="2012" name="Nature">
        <title>The genomic landscape of species divergence in Ficedula flycatchers.</title>
        <authorList>
            <person name="Ellegren H."/>
            <person name="Smeds L."/>
            <person name="Burri R."/>
            <person name="Olason P.I."/>
            <person name="Backstrom N."/>
            <person name="Kawakami T."/>
            <person name="Kunstner A."/>
            <person name="Makinen H."/>
            <person name="Nadachowska-Brzyska K."/>
            <person name="Qvarnstrom A."/>
            <person name="Uebbing S."/>
            <person name="Wolf J.B."/>
        </authorList>
    </citation>
    <scope>NUCLEOTIDE SEQUENCE [LARGE SCALE GENOMIC DNA]</scope>
</reference>
<protein>
    <submittedName>
        <fullName evidence="10">HYLS1 centriolar and ciliosis associated</fullName>
    </submittedName>
</protein>
<evidence type="ECO:0000256" key="3">
    <source>
        <dbReference type="ARBA" id="ARBA00010091"/>
    </source>
</evidence>
<evidence type="ECO:0000256" key="4">
    <source>
        <dbReference type="ARBA" id="ARBA00022490"/>
    </source>
</evidence>
<evidence type="ECO:0000313" key="10">
    <source>
        <dbReference type="Ensembl" id="ENSFALP00000023125.1"/>
    </source>
</evidence>
<dbReference type="GeneTree" id="ENSGT00940000174459"/>
<keyword evidence="4" id="KW-0963">Cytoplasm</keyword>
<name>A0A803VK69_FICAL</name>
<keyword evidence="7" id="KW-0966">Cell projection</keyword>
<dbReference type="InterPro" id="IPR052319">
    <property type="entry name" value="Centriolar_ciliogenesis_assoc"/>
</dbReference>
<accession>A0A803VK69</accession>
<gene>
    <name evidence="10" type="primary">HYLS1</name>
</gene>
<dbReference type="InterPro" id="IPR027918">
    <property type="entry name" value="HYLS1_C_dom"/>
</dbReference>
<dbReference type="PANTHER" id="PTHR34174">
    <property type="entry name" value="HYDROLETHALUS SYNDROME PROTEIN 1"/>
    <property type="match status" value="1"/>
</dbReference>
<dbReference type="AlphaFoldDB" id="A0A803VK69"/>
<evidence type="ECO:0000256" key="5">
    <source>
        <dbReference type="ARBA" id="ARBA00022794"/>
    </source>
</evidence>
<dbReference type="GO" id="GO:0060271">
    <property type="term" value="P:cilium assembly"/>
    <property type="evidence" value="ECO:0007669"/>
    <property type="project" value="TreeGrafter"/>
</dbReference>
<keyword evidence="6" id="KW-0206">Cytoskeleton</keyword>
<keyword evidence="11" id="KW-1185">Reference proteome</keyword>
<evidence type="ECO:0000256" key="7">
    <source>
        <dbReference type="ARBA" id="ARBA00023273"/>
    </source>
</evidence>
<evidence type="ECO:0000259" key="9">
    <source>
        <dbReference type="Pfam" id="PF15311"/>
    </source>
</evidence>
<dbReference type="GO" id="GO:0097730">
    <property type="term" value="C:non-motile cilium"/>
    <property type="evidence" value="ECO:0007669"/>
    <property type="project" value="TreeGrafter"/>
</dbReference>
<evidence type="ECO:0000256" key="8">
    <source>
        <dbReference type="SAM" id="MobiDB-lite"/>
    </source>
</evidence>
<evidence type="ECO:0000256" key="6">
    <source>
        <dbReference type="ARBA" id="ARBA00023212"/>
    </source>
</evidence>